<reference evidence="1" key="1">
    <citation type="journal article" date="2002" name="Nature">
        <title>The genome sequence and structure of rice chromosome 1.</title>
        <authorList>
            <person name="Sasaki T."/>
            <person name="Matsumoto T."/>
            <person name="Yamamoto K."/>
            <person name="Sakata K."/>
            <person name="Baba T."/>
            <person name="Katayose Y."/>
            <person name="Wu J."/>
            <person name="Niimura Y."/>
            <person name="Cheng Z."/>
            <person name="Nagamura Y."/>
            <person name="Antonio B.A."/>
            <person name="Kanamori H."/>
            <person name="Hosokawa S."/>
            <person name="Masukawa M."/>
            <person name="Arikawa K."/>
            <person name="Chiden Y."/>
            <person name="Hayashi M."/>
            <person name="Okamoto M."/>
            <person name="Ando T."/>
            <person name="Aoki H."/>
            <person name="Arita K."/>
            <person name="Hamada M."/>
            <person name="Harada C."/>
            <person name="Hijishita S."/>
            <person name="Honda M."/>
            <person name="Ichikawa Y."/>
            <person name="Idonuma A."/>
            <person name="Iijima M."/>
            <person name="Ikeda M."/>
            <person name="Ikeno M."/>
            <person name="Itoh S."/>
            <person name="Itoh T."/>
            <person name="Itoh Y."/>
            <person name="Itoh Y."/>
            <person name="Iwabuchi A."/>
            <person name="Kamiya K."/>
            <person name="Karasawa W."/>
            <person name="Katagiri S."/>
            <person name="Kikuta A."/>
            <person name="Kobayashi N."/>
            <person name="Kono I."/>
            <person name="Machita K."/>
            <person name="Maehara T."/>
            <person name="Mizuno H."/>
            <person name="Mizubayashi T."/>
            <person name="Mukai Y."/>
            <person name="Nagasaki H."/>
            <person name="Nakashima M."/>
            <person name="Nakama Y."/>
            <person name="Nakamichi Y."/>
            <person name="Nakamura M."/>
            <person name="Namiki N."/>
            <person name="Negishi M."/>
            <person name="Ohta I."/>
            <person name="Ono N."/>
            <person name="Saji S."/>
            <person name="Sakai K."/>
            <person name="Shibata M."/>
            <person name="Shimokawa T."/>
            <person name="Shomura A."/>
            <person name="Song J."/>
            <person name="Takazaki Y."/>
            <person name="Terasawa K."/>
            <person name="Tsuji K."/>
            <person name="Waki K."/>
            <person name="Yamagata H."/>
            <person name="Yamane H."/>
            <person name="Yoshiki S."/>
            <person name="Yoshihara R."/>
            <person name="Yukawa K."/>
            <person name="Zhong H."/>
            <person name="Iwama H."/>
            <person name="Endo T."/>
            <person name="Ito H."/>
            <person name="Hahn J.H."/>
            <person name="Kim H.I."/>
            <person name="Eun M.Y."/>
            <person name="Yano M."/>
            <person name="Jiang J."/>
            <person name="Gojobori T."/>
        </authorList>
    </citation>
    <scope>NUCLEOTIDE SEQUENCE</scope>
</reference>
<dbReference type="AlphaFoldDB" id="Q657U7"/>
<evidence type="ECO:0000313" key="1">
    <source>
        <dbReference type="EMBL" id="BAD44913.1"/>
    </source>
</evidence>
<organism evidence="1">
    <name type="scientific">Oryza sativa subsp. japonica</name>
    <name type="common">Rice</name>
    <dbReference type="NCBI Taxonomy" id="39947"/>
    <lineage>
        <taxon>Eukaryota</taxon>
        <taxon>Viridiplantae</taxon>
        <taxon>Streptophyta</taxon>
        <taxon>Embryophyta</taxon>
        <taxon>Tracheophyta</taxon>
        <taxon>Spermatophyta</taxon>
        <taxon>Magnoliopsida</taxon>
        <taxon>Liliopsida</taxon>
        <taxon>Poales</taxon>
        <taxon>Poaceae</taxon>
        <taxon>BOP clade</taxon>
        <taxon>Oryzoideae</taxon>
        <taxon>Oryzeae</taxon>
        <taxon>Oryzinae</taxon>
        <taxon>Oryza</taxon>
        <taxon>Oryza sativa</taxon>
    </lineage>
</organism>
<proteinExistence type="predicted"/>
<dbReference type="EMBL" id="AP002871">
    <property type="protein sequence ID" value="BAD44913.1"/>
    <property type="molecule type" value="Genomic_DNA"/>
</dbReference>
<accession>Q657U7</accession>
<gene>
    <name evidence="1" type="ORF">P0475H04.37</name>
</gene>
<sequence length="176" mass="19414">MIWRWQGENELANVGQQQRRGKEAGAVRGWVGDERQHGLGDDDGLGGTGITMRWRMHGDDAKCRRQWQSHALTARRQADTTAASILARTPTLAGCMQSPKGRATCSPHHVDARLAESNGMRTLLDEHSCCCVGLVLCRDCQLRLLACYGSGVVETARLLEWRGTENGRGKSTQLNE</sequence>
<dbReference type="Proteomes" id="UP000817658">
    <property type="component" value="Chromosome 1"/>
</dbReference>
<name>Q657U7_ORYSJ</name>
<protein>
    <submittedName>
        <fullName evidence="1">Uncharacterized protein</fullName>
    </submittedName>
</protein>